<evidence type="ECO:0000256" key="5">
    <source>
        <dbReference type="ARBA" id="ARBA00023002"/>
    </source>
</evidence>
<reference evidence="9 10" key="1">
    <citation type="journal article" date="2015" name="Nature">
        <title>rRNA introns, odd ribosomes, and small enigmatic genomes across a large radiation of phyla.</title>
        <authorList>
            <person name="Brown C.T."/>
            <person name="Hug L.A."/>
            <person name="Thomas B.C."/>
            <person name="Sharon I."/>
            <person name="Castelle C.J."/>
            <person name="Singh A."/>
            <person name="Wilkins M.J."/>
            <person name="Williams K.H."/>
            <person name="Banfield J.F."/>
        </authorList>
    </citation>
    <scope>NUCLEOTIDE SEQUENCE [LARGE SCALE GENOMIC DNA]</scope>
</reference>
<evidence type="ECO:0000313" key="10">
    <source>
        <dbReference type="Proteomes" id="UP000034646"/>
    </source>
</evidence>
<protein>
    <recommendedName>
        <fullName evidence="7">Gamma-glutamyl phosphate reductase</fullName>
        <shortName evidence="7">GPR</shortName>
        <ecNumber evidence="7">1.2.1.41</ecNumber>
    </recommendedName>
    <alternativeName>
        <fullName evidence="7">Glutamate-5-semialdehyde dehydrogenase</fullName>
    </alternativeName>
    <alternativeName>
        <fullName evidence="7">Glutamyl-gamma-semialdehyde dehydrogenase</fullName>
        <shortName evidence="7">GSA dehydrogenase</shortName>
    </alternativeName>
</protein>
<dbReference type="GO" id="GO:0055129">
    <property type="term" value="P:L-proline biosynthetic process"/>
    <property type="evidence" value="ECO:0007669"/>
    <property type="project" value="UniProtKB-UniRule"/>
</dbReference>
<evidence type="ECO:0000256" key="2">
    <source>
        <dbReference type="ARBA" id="ARBA00022605"/>
    </source>
</evidence>
<comment type="caution">
    <text evidence="9">The sequence shown here is derived from an EMBL/GenBank/DDBJ whole genome shotgun (WGS) entry which is preliminary data.</text>
</comment>
<dbReference type="GO" id="GO:0005737">
    <property type="term" value="C:cytoplasm"/>
    <property type="evidence" value="ECO:0007669"/>
    <property type="project" value="UniProtKB-SubCell"/>
</dbReference>
<gene>
    <name evidence="7" type="primary">proA</name>
    <name evidence="9" type="ORF">UV76_C0012G0019</name>
</gene>
<comment type="pathway">
    <text evidence="1 7">Amino-acid biosynthesis; L-proline biosynthesis; L-glutamate 5-semialdehyde from L-glutamate: step 2/2.</text>
</comment>
<evidence type="ECO:0000259" key="8">
    <source>
        <dbReference type="Pfam" id="PF00171"/>
    </source>
</evidence>
<comment type="catalytic activity">
    <reaction evidence="6 7">
        <text>L-glutamate 5-semialdehyde + phosphate + NADP(+) = L-glutamyl 5-phosphate + NADPH + H(+)</text>
        <dbReference type="Rhea" id="RHEA:19541"/>
        <dbReference type="ChEBI" id="CHEBI:15378"/>
        <dbReference type="ChEBI" id="CHEBI:43474"/>
        <dbReference type="ChEBI" id="CHEBI:57783"/>
        <dbReference type="ChEBI" id="CHEBI:58066"/>
        <dbReference type="ChEBI" id="CHEBI:58274"/>
        <dbReference type="ChEBI" id="CHEBI:58349"/>
        <dbReference type="EC" id="1.2.1.41"/>
    </reaction>
</comment>
<dbReference type="AlphaFoldDB" id="A0A0G1DQN2"/>
<dbReference type="Proteomes" id="UP000034646">
    <property type="component" value="Unassembled WGS sequence"/>
</dbReference>
<organism evidence="9 10">
    <name type="scientific">Candidatus Nomurabacteria bacterium GW2011_GWA2_43_15</name>
    <dbReference type="NCBI Taxonomy" id="1618738"/>
    <lineage>
        <taxon>Bacteria</taxon>
        <taxon>Candidatus Nomuraibacteriota</taxon>
    </lineage>
</organism>
<comment type="function">
    <text evidence="7">Catalyzes the NADPH-dependent reduction of L-glutamate 5-phosphate into L-glutamate 5-semialdehyde and phosphate. The product spontaneously undergoes cyclization to form 1-pyrroline-5-carboxylate.</text>
</comment>
<dbReference type="PROSITE" id="PS01223">
    <property type="entry name" value="PROA"/>
    <property type="match status" value="1"/>
</dbReference>
<dbReference type="EMBL" id="LCFS01000012">
    <property type="protein sequence ID" value="KKT00246.1"/>
    <property type="molecule type" value="Genomic_DNA"/>
</dbReference>
<evidence type="ECO:0000313" key="9">
    <source>
        <dbReference type="EMBL" id="KKT00246.1"/>
    </source>
</evidence>
<evidence type="ECO:0000256" key="6">
    <source>
        <dbReference type="ARBA" id="ARBA00049024"/>
    </source>
</evidence>
<dbReference type="InterPro" id="IPR016162">
    <property type="entry name" value="Ald_DH_N"/>
</dbReference>
<dbReference type="InterPro" id="IPR015590">
    <property type="entry name" value="Aldehyde_DH_dom"/>
</dbReference>
<comment type="subcellular location">
    <subcellularLocation>
        <location evidence="7">Cytoplasm</location>
    </subcellularLocation>
</comment>
<dbReference type="NCBIfam" id="NF001221">
    <property type="entry name" value="PRK00197.1"/>
    <property type="match status" value="1"/>
</dbReference>
<dbReference type="GO" id="GO:0004350">
    <property type="term" value="F:glutamate-5-semialdehyde dehydrogenase activity"/>
    <property type="evidence" value="ECO:0007669"/>
    <property type="project" value="UniProtKB-UniRule"/>
</dbReference>
<dbReference type="CDD" id="cd07079">
    <property type="entry name" value="ALDH_F18-19_ProA-GPR"/>
    <property type="match status" value="1"/>
</dbReference>
<dbReference type="PIRSF" id="PIRSF000151">
    <property type="entry name" value="GPR"/>
    <property type="match status" value="1"/>
</dbReference>
<dbReference type="PATRIC" id="fig|1618738.3.peg.579"/>
<proteinExistence type="inferred from homology"/>
<dbReference type="HAMAP" id="MF_00412">
    <property type="entry name" value="ProA"/>
    <property type="match status" value="1"/>
</dbReference>
<dbReference type="Pfam" id="PF00171">
    <property type="entry name" value="Aldedh"/>
    <property type="match status" value="1"/>
</dbReference>
<dbReference type="Gene3D" id="3.40.309.10">
    <property type="entry name" value="Aldehyde Dehydrogenase, Chain A, domain 2"/>
    <property type="match status" value="1"/>
</dbReference>
<name>A0A0G1DQN2_9BACT</name>
<keyword evidence="7" id="KW-0963">Cytoplasm</keyword>
<dbReference type="UniPathway" id="UPA00098">
    <property type="reaction ID" value="UER00360"/>
</dbReference>
<dbReference type="InterPro" id="IPR000965">
    <property type="entry name" value="GPR_dom"/>
</dbReference>
<keyword evidence="4 7" id="KW-0521">NADP</keyword>
<sequence>MRKNILEQLHKAKKASEELGLLPHAKRILILKNLAGGLRRNKKTIIKANLKDLKKLSANDPMRDRLLLNGERVENMAKEIENLIKMPDPIGEIFDCRDRFGLKICRKRVPIGVIGVIYESRPNVTTDVVAICVKAGNAVILKGGKEARESYIVLHNIIKRALTLSGVSPDAVQFIDPKIKNGALDIIKADGLVDVIVPRGSSGLINFVRKNATVPVIETGAGVCHTFVDSTAKLDLSARIVFNAKTQRPSVCNSLDTLLVHKNIAEKFLPIISKLLLQKQVEIFADPKSFGILKNRYPADLLKRARAADFGREFLSQKMSVKVVSNIDEAIKHIGRYSSKHSEAILSEDKQNCQKFLDEIDAAVVYVNASTRFSDGFMFGLGSEIGISTSKLHARGPMGPQEVTTYKWIAIGKYSVRK</sequence>
<dbReference type="SUPFAM" id="SSF53720">
    <property type="entry name" value="ALDH-like"/>
    <property type="match status" value="1"/>
</dbReference>
<dbReference type="PANTHER" id="PTHR11063:SF8">
    <property type="entry name" value="DELTA-1-PYRROLINE-5-CARBOXYLATE SYNTHASE"/>
    <property type="match status" value="1"/>
</dbReference>
<accession>A0A0G1DQN2</accession>
<feature type="domain" description="Aldehyde dehydrogenase" evidence="8">
    <location>
        <begin position="4"/>
        <end position="274"/>
    </location>
</feature>
<evidence type="ECO:0000256" key="7">
    <source>
        <dbReference type="HAMAP-Rule" id="MF_00412"/>
    </source>
</evidence>
<keyword evidence="3 7" id="KW-0641">Proline biosynthesis</keyword>
<dbReference type="EC" id="1.2.1.41" evidence="7"/>
<evidence type="ECO:0000256" key="1">
    <source>
        <dbReference type="ARBA" id="ARBA00004985"/>
    </source>
</evidence>
<dbReference type="STRING" id="1618738.UV76_C0012G0019"/>
<dbReference type="GO" id="GO:0050661">
    <property type="term" value="F:NADP binding"/>
    <property type="evidence" value="ECO:0007669"/>
    <property type="project" value="InterPro"/>
</dbReference>
<dbReference type="InterPro" id="IPR020593">
    <property type="entry name" value="G-glutamylP_reductase_CS"/>
</dbReference>
<dbReference type="PANTHER" id="PTHR11063">
    <property type="entry name" value="GLUTAMATE SEMIALDEHYDE DEHYDROGENASE"/>
    <property type="match status" value="1"/>
</dbReference>
<dbReference type="FunFam" id="3.40.309.10:FF:000006">
    <property type="entry name" value="Gamma-glutamyl phosphate reductase"/>
    <property type="match status" value="1"/>
</dbReference>
<dbReference type="InterPro" id="IPR016161">
    <property type="entry name" value="Ald_DH/histidinol_DH"/>
</dbReference>
<keyword evidence="5 7" id="KW-0560">Oxidoreductase</keyword>
<dbReference type="InterPro" id="IPR016163">
    <property type="entry name" value="Ald_DH_C"/>
</dbReference>
<dbReference type="NCBIfam" id="TIGR00407">
    <property type="entry name" value="proA"/>
    <property type="match status" value="1"/>
</dbReference>
<keyword evidence="2 7" id="KW-0028">Amino-acid biosynthesis</keyword>
<dbReference type="Gene3D" id="3.40.605.10">
    <property type="entry name" value="Aldehyde Dehydrogenase, Chain A, domain 1"/>
    <property type="match status" value="1"/>
</dbReference>
<evidence type="ECO:0000256" key="4">
    <source>
        <dbReference type="ARBA" id="ARBA00022857"/>
    </source>
</evidence>
<comment type="similarity">
    <text evidence="7">Belongs to the gamma-glutamyl phosphate reductase family.</text>
</comment>
<dbReference type="InterPro" id="IPR012134">
    <property type="entry name" value="Glu-5-SA_DH"/>
</dbReference>
<evidence type="ECO:0000256" key="3">
    <source>
        <dbReference type="ARBA" id="ARBA00022650"/>
    </source>
</evidence>